<evidence type="ECO:0000313" key="4">
    <source>
        <dbReference type="Proteomes" id="UP001141806"/>
    </source>
</evidence>
<dbReference type="PANTHER" id="PTHR34188:SF5">
    <property type="entry name" value="OS05G0131900 PROTEIN"/>
    <property type="match status" value="1"/>
</dbReference>
<feature type="compositionally biased region" description="Basic residues" evidence="1">
    <location>
        <begin position="98"/>
        <end position="112"/>
    </location>
</feature>
<keyword evidence="4" id="KW-1185">Reference proteome</keyword>
<comment type="caution">
    <text evidence="3">The sequence shown here is derived from an EMBL/GenBank/DDBJ whole genome shotgun (WGS) entry which is preliminary data.</text>
</comment>
<dbReference type="AlphaFoldDB" id="A0A9Q0KDK9"/>
<protein>
    <submittedName>
        <fullName evidence="3">Uncharacterized protein</fullName>
    </submittedName>
</protein>
<dbReference type="PANTHER" id="PTHR34188">
    <property type="entry name" value="OS01G0299500 PROTEIN"/>
    <property type="match status" value="1"/>
</dbReference>
<accession>A0A9Q0KDK9</accession>
<gene>
    <name evidence="3" type="ORF">NE237_015211</name>
</gene>
<feature type="region of interest" description="Disordered" evidence="1">
    <location>
        <begin position="70"/>
        <end position="124"/>
    </location>
</feature>
<dbReference type="EMBL" id="JAMYWD010000006">
    <property type="protein sequence ID" value="KAJ4968510.1"/>
    <property type="molecule type" value="Genomic_DNA"/>
</dbReference>
<name>A0A9Q0KDK9_9MAGN</name>
<sequence length="255" mass="27368">MVGMALRERDLLVDLESGGLIGEEGNEELSAGVKQTKKLLGRVWNGFVSFDGTIKGEDGTRLVNTSSFADVCPESPEMSTDKESGEEEPLVLGEKKVLKEKRKRTSAKKAPKPPRPPRGPSLDAADMKLVREISELAMLKRARIERMKALKKMKAAKAVSPSGSLCAMVVTILFCLVIIFQGICSSKSSSGVSFQESPESAVGLISIQYNKNLSSSDANGTHARSPKFMDLVAGSSNTKEGKSEGAGRNGSSRKF</sequence>
<dbReference type="OrthoDB" id="1899142at2759"/>
<reference evidence="3" key="1">
    <citation type="journal article" date="2023" name="Plant J.">
        <title>The genome of the king protea, Protea cynaroides.</title>
        <authorList>
            <person name="Chang J."/>
            <person name="Duong T.A."/>
            <person name="Schoeman C."/>
            <person name="Ma X."/>
            <person name="Roodt D."/>
            <person name="Barker N."/>
            <person name="Li Z."/>
            <person name="Van de Peer Y."/>
            <person name="Mizrachi E."/>
        </authorList>
    </citation>
    <scope>NUCLEOTIDE SEQUENCE</scope>
    <source>
        <tissue evidence="3">Young leaves</tissue>
    </source>
</reference>
<organism evidence="3 4">
    <name type="scientific">Protea cynaroides</name>
    <dbReference type="NCBI Taxonomy" id="273540"/>
    <lineage>
        <taxon>Eukaryota</taxon>
        <taxon>Viridiplantae</taxon>
        <taxon>Streptophyta</taxon>
        <taxon>Embryophyta</taxon>
        <taxon>Tracheophyta</taxon>
        <taxon>Spermatophyta</taxon>
        <taxon>Magnoliopsida</taxon>
        <taxon>Proteales</taxon>
        <taxon>Proteaceae</taxon>
        <taxon>Protea</taxon>
    </lineage>
</organism>
<keyword evidence="2" id="KW-1133">Transmembrane helix</keyword>
<evidence type="ECO:0000256" key="2">
    <source>
        <dbReference type="SAM" id="Phobius"/>
    </source>
</evidence>
<keyword evidence="2" id="KW-0812">Transmembrane</keyword>
<evidence type="ECO:0000313" key="3">
    <source>
        <dbReference type="EMBL" id="KAJ4968510.1"/>
    </source>
</evidence>
<proteinExistence type="predicted"/>
<feature type="transmembrane region" description="Helical" evidence="2">
    <location>
        <begin position="158"/>
        <end position="180"/>
    </location>
</feature>
<dbReference type="Proteomes" id="UP001141806">
    <property type="component" value="Unassembled WGS sequence"/>
</dbReference>
<keyword evidence="2" id="KW-0472">Membrane</keyword>
<evidence type="ECO:0000256" key="1">
    <source>
        <dbReference type="SAM" id="MobiDB-lite"/>
    </source>
</evidence>
<feature type="region of interest" description="Disordered" evidence="1">
    <location>
        <begin position="216"/>
        <end position="255"/>
    </location>
</feature>